<dbReference type="Gene3D" id="2.160.20.10">
    <property type="entry name" value="Single-stranded right-handed beta-helix, Pectin lyase-like"/>
    <property type="match status" value="1"/>
</dbReference>
<dbReference type="Proteomes" id="UP000270224">
    <property type="component" value="Unassembled WGS sequence"/>
</dbReference>
<evidence type="ECO:0000256" key="5">
    <source>
        <dbReference type="RuleBase" id="RU000589"/>
    </source>
</evidence>
<dbReference type="GO" id="GO:0030599">
    <property type="term" value="F:pectinesterase activity"/>
    <property type="evidence" value="ECO:0007669"/>
    <property type="project" value="UniProtKB-UniRule"/>
</dbReference>
<dbReference type="EMBL" id="RJUG01000003">
    <property type="protein sequence ID" value="ROI09025.1"/>
    <property type="molecule type" value="Genomic_DNA"/>
</dbReference>
<dbReference type="Pfam" id="PF01095">
    <property type="entry name" value="Pectinesterase"/>
    <property type="match status" value="1"/>
</dbReference>
<evidence type="ECO:0000313" key="8">
    <source>
        <dbReference type="Proteomes" id="UP000270224"/>
    </source>
</evidence>
<evidence type="ECO:0000256" key="2">
    <source>
        <dbReference type="ARBA" id="ARBA00022801"/>
    </source>
</evidence>
<keyword evidence="3 5" id="KW-0063">Aspartyl esterase</keyword>
<dbReference type="GO" id="GO:0042545">
    <property type="term" value="P:cell wall modification"/>
    <property type="evidence" value="ECO:0007669"/>
    <property type="project" value="UniProtKB-UniRule"/>
</dbReference>
<dbReference type="GO" id="GO:0045490">
    <property type="term" value="P:pectin catabolic process"/>
    <property type="evidence" value="ECO:0007669"/>
    <property type="project" value="UniProtKB-UniRule"/>
</dbReference>
<organism evidence="7 8">
    <name type="scientific">Kaistella daneshvariae</name>
    <dbReference type="NCBI Taxonomy" id="2487074"/>
    <lineage>
        <taxon>Bacteria</taxon>
        <taxon>Pseudomonadati</taxon>
        <taxon>Bacteroidota</taxon>
        <taxon>Flavobacteriia</taxon>
        <taxon>Flavobacteriales</taxon>
        <taxon>Weeksellaceae</taxon>
        <taxon>Chryseobacterium group</taxon>
        <taxon>Kaistella</taxon>
    </lineage>
</organism>
<feature type="chain" id="PRO_5017850442" description="Pectinesterase" evidence="5">
    <location>
        <begin position="19"/>
        <end position="322"/>
    </location>
</feature>
<dbReference type="OrthoDB" id="9804686at2"/>
<comment type="pathway">
    <text evidence="5">Glycan metabolism; pectin degradation; 2-dehydro-3-deoxy-D-gluconate from pectin: step 1/5.</text>
</comment>
<dbReference type="InterPro" id="IPR018040">
    <property type="entry name" value="Pectinesterase_Tyr_AS"/>
</dbReference>
<name>A0A3N0WVN4_9FLAO</name>
<reference evidence="8" key="1">
    <citation type="submission" date="2018-11" db="EMBL/GenBank/DDBJ databases">
        <title>Proposal to divide the Flavobacteriaceae and reorganize its genera based on Amino Acid Identity values calculated from whole genome sequences.</title>
        <authorList>
            <person name="Nicholson A.C."/>
            <person name="Gulvik C.A."/>
            <person name="Whitney A.M."/>
            <person name="Humrighouse B.W."/>
            <person name="Bell M."/>
            <person name="Holmes B."/>
            <person name="Steigerwalt A."/>
            <person name="Villarma A."/>
            <person name="Sheth M."/>
            <person name="Batra D."/>
            <person name="Pryor J."/>
            <person name="Bernardet J.-F."/>
            <person name="Hugo C."/>
            <person name="Kampfer P."/>
            <person name="Newman J."/>
            <person name="Mcquiston J.R."/>
        </authorList>
    </citation>
    <scope>NUCLEOTIDE SEQUENCE [LARGE SCALE GENOMIC DNA]</scope>
    <source>
        <strain evidence="8">H3056</strain>
    </source>
</reference>
<dbReference type="InterPro" id="IPR011050">
    <property type="entry name" value="Pectin_lyase_fold/virulence"/>
</dbReference>
<feature type="domain" description="Pectinesterase catalytic" evidence="6">
    <location>
        <begin position="25"/>
        <end position="300"/>
    </location>
</feature>
<dbReference type="PROSITE" id="PS00800">
    <property type="entry name" value="PECTINESTERASE_1"/>
    <property type="match status" value="1"/>
</dbReference>
<accession>A0A3N0WVN4</accession>
<dbReference type="GO" id="GO:0009279">
    <property type="term" value="C:cell outer membrane"/>
    <property type="evidence" value="ECO:0007669"/>
    <property type="project" value="TreeGrafter"/>
</dbReference>
<comment type="similarity">
    <text evidence="1">Belongs to the pectinesterase family.</text>
</comment>
<dbReference type="AlphaFoldDB" id="A0A3N0WVN4"/>
<gene>
    <name evidence="7" type="ORF">EGI11_06295</name>
</gene>
<evidence type="ECO:0000259" key="6">
    <source>
        <dbReference type="Pfam" id="PF01095"/>
    </source>
</evidence>
<keyword evidence="5" id="KW-0732">Signal</keyword>
<dbReference type="RefSeq" id="WP_123265607.1">
    <property type="nucleotide sequence ID" value="NZ_RJUG01000003.1"/>
</dbReference>
<dbReference type="PANTHER" id="PTHR31321">
    <property type="entry name" value="ACYL-COA THIOESTER HYDROLASE YBHC-RELATED"/>
    <property type="match status" value="1"/>
</dbReference>
<dbReference type="PROSITE" id="PS00503">
    <property type="entry name" value="PECTINESTERASE_2"/>
    <property type="match status" value="1"/>
</dbReference>
<protein>
    <recommendedName>
        <fullName evidence="5">Pectinesterase</fullName>
        <ecNumber evidence="5">3.1.1.11</ecNumber>
    </recommendedName>
</protein>
<dbReference type="InterPro" id="IPR000070">
    <property type="entry name" value="Pectinesterase_cat"/>
</dbReference>
<evidence type="ECO:0000256" key="1">
    <source>
        <dbReference type="ARBA" id="ARBA00008891"/>
    </source>
</evidence>
<evidence type="ECO:0000256" key="3">
    <source>
        <dbReference type="ARBA" id="ARBA00023085"/>
    </source>
</evidence>
<feature type="signal peptide" evidence="5">
    <location>
        <begin position="1"/>
        <end position="18"/>
    </location>
</feature>
<dbReference type="SUPFAM" id="SSF51126">
    <property type="entry name" value="Pectin lyase-like"/>
    <property type="match status" value="1"/>
</dbReference>
<reference evidence="8" key="2">
    <citation type="submission" date="2018-11" db="EMBL/GenBank/DDBJ databases">
        <title>Proposal to divide the Flavobacteriaceae and reorganize its genera based on Amino Acid Identity values calculated from whole genome sequences.</title>
        <authorList>
            <person name="Nicholson A.C."/>
            <person name="Gulvik C.A."/>
            <person name="Whitney A.M."/>
            <person name="Humrighouse B.W."/>
            <person name="Bell M."/>
            <person name="Holmens B."/>
            <person name="Steigerwalt A."/>
            <person name="Villarma A."/>
            <person name="Sheth M."/>
            <person name="Batra D."/>
            <person name="Pryor J."/>
            <person name="Bernardet J.-F."/>
            <person name="Hugo C."/>
            <person name="Kampfer P."/>
            <person name="Newman J."/>
            <person name="Mcquiston J.R."/>
        </authorList>
    </citation>
    <scope>NUCLEOTIDE SEQUENCE [LARGE SCALE GENOMIC DNA]</scope>
    <source>
        <strain evidence="8">H3056</strain>
    </source>
</reference>
<keyword evidence="2 5" id="KW-0378">Hydrolase</keyword>
<dbReference type="EC" id="3.1.1.11" evidence="5"/>
<evidence type="ECO:0000256" key="4">
    <source>
        <dbReference type="PROSITE-ProRule" id="PRU10040"/>
    </source>
</evidence>
<sequence>MRVFLVFFSVLIFAFSSAQEKKIFTVSKDGSGDFSTIQDAINNTKAFPDSRITIFIKNGIYREKVKLHEWNTKLTLEGESKDSTRIVFNDFFGKIILGRNSTFFTPTLLVEGNDAVLKNLTIENSAGEVGQAIALSINANRVAVINCKILGNQDTVYLAGEGKNYFKNCFISGTTDFIFGAATAFFENCEIFSKKDSFVTAASTPENARFGFVFSNCTFSAGQNVSKVYLGRPWRNHAKTVILHSILGKHILPEGWHNWDKKSAEETTFFAELNNSGLGSPMKHRVKWAHHLSWKNSKKYIKRKVLQDKLAPFWYEKSETIN</sequence>
<dbReference type="InterPro" id="IPR033131">
    <property type="entry name" value="Pectinesterase_Asp_AS"/>
</dbReference>
<evidence type="ECO:0000313" key="7">
    <source>
        <dbReference type="EMBL" id="ROI09025.1"/>
    </source>
</evidence>
<dbReference type="PANTHER" id="PTHR31321:SF57">
    <property type="entry name" value="PECTINESTERASE 53-RELATED"/>
    <property type="match status" value="1"/>
</dbReference>
<feature type="active site" evidence="4">
    <location>
        <position position="176"/>
    </location>
</feature>
<comment type="catalytic activity">
    <reaction evidence="5">
        <text>[(1-&gt;4)-alpha-D-galacturonosyl methyl ester](n) + n H2O = [(1-&gt;4)-alpha-D-galacturonosyl](n) + n methanol + n H(+)</text>
        <dbReference type="Rhea" id="RHEA:22380"/>
        <dbReference type="Rhea" id="RHEA-COMP:14570"/>
        <dbReference type="Rhea" id="RHEA-COMP:14573"/>
        <dbReference type="ChEBI" id="CHEBI:15377"/>
        <dbReference type="ChEBI" id="CHEBI:15378"/>
        <dbReference type="ChEBI" id="CHEBI:17790"/>
        <dbReference type="ChEBI" id="CHEBI:140522"/>
        <dbReference type="ChEBI" id="CHEBI:140523"/>
        <dbReference type="EC" id="3.1.1.11"/>
    </reaction>
</comment>
<proteinExistence type="inferred from homology"/>
<comment type="caution">
    <text evidence="7">The sequence shown here is derived from an EMBL/GenBank/DDBJ whole genome shotgun (WGS) entry which is preliminary data.</text>
</comment>
<dbReference type="UniPathway" id="UPA00545">
    <property type="reaction ID" value="UER00823"/>
</dbReference>
<dbReference type="InterPro" id="IPR012334">
    <property type="entry name" value="Pectin_lyas_fold"/>
</dbReference>